<dbReference type="NCBIfam" id="TIGR01683">
    <property type="entry name" value="thiS"/>
    <property type="match status" value="1"/>
</dbReference>
<sequence length="66" mass="7327">MKVNGREILLGNLSSPSVNSLLESLHLKPEMVALQRNGEILKRNSWQEVVLEEGDRIEILKMVGGG</sequence>
<accession>A0A2M9ZMJ8</accession>
<evidence type="ECO:0000313" key="3">
    <source>
        <dbReference type="Proteomes" id="UP000231962"/>
    </source>
</evidence>
<dbReference type="InterPro" id="IPR003749">
    <property type="entry name" value="ThiS/MoaD-like"/>
</dbReference>
<dbReference type="AlphaFoldDB" id="A0A2M9ZMJ8"/>
<dbReference type="InterPro" id="IPR016155">
    <property type="entry name" value="Mopterin_synth/thiamin_S_b"/>
</dbReference>
<evidence type="ECO:0000313" key="1">
    <source>
        <dbReference type="EMBL" id="PJZ70109.1"/>
    </source>
</evidence>
<dbReference type="SUPFAM" id="SSF54285">
    <property type="entry name" value="MoaD/ThiS"/>
    <property type="match status" value="1"/>
</dbReference>
<dbReference type="Proteomes" id="UP000231962">
    <property type="component" value="Unassembled WGS sequence"/>
</dbReference>
<dbReference type="PANTHER" id="PTHR34472:SF1">
    <property type="entry name" value="SULFUR CARRIER PROTEIN THIS"/>
    <property type="match status" value="1"/>
</dbReference>
<dbReference type="InterPro" id="IPR012675">
    <property type="entry name" value="Beta-grasp_dom_sf"/>
</dbReference>
<name>A0A2M9ZMJ8_9LEPT</name>
<keyword evidence="3" id="KW-1185">Reference proteome</keyword>
<dbReference type="CDD" id="cd00565">
    <property type="entry name" value="Ubl_ThiS"/>
    <property type="match status" value="1"/>
</dbReference>
<dbReference type="EMBL" id="NPDZ01000005">
    <property type="protein sequence ID" value="PJZ73298.1"/>
    <property type="molecule type" value="Genomic_DNA"/>
</dbReference>
<dbReference type="Gene3D" id="3.10.20.30">
    <property type="match status" value="1"/>
</dbReference>
<dbReference type="Proteomes" id="UP000231990">
    <property type="component" value="Unassembled WGS sequence"/>
</dbReference>
<evidence type="ECO:0000313" key="2">
    <source>
        <dbReference type="EMBL" id="PJZ73298.1"/>
    </source>
</evidence>
<dbReference type="EMBL" id="NPDY01000005">
    <property type="protein sequence ID" value="PJZ70109.1"/>
    <property type="molecule type" value="Genomic_DNA"/>
</dbReference>
<reference evidence="3 4" key="1">
    <citation type="submission" date="2017-07" db="EMBL/GenBank/DDBJ databases">
        <title>Leptospira spp. isolated from tropical soils.</title>
        <authorList>
            <person name="Thibeaux R."/>
            <person name="Iraola G."/>
            <person name="Ferres I."/>
            <person name="Bierque E."/>
            <person name="Girault D."/>
            <person name="Soupe-Gilbert M.-E."/>
            <person name="Picardeau M."/>
            <person name="Goarant C."/>
        </authorList>
    </citation>
    <scope>NUCLEOTIDE SEQUENCE [LARGE SCALE GENOMIC DNA]</scope>
    <source>
        <strain evidence="2 4">FH1-B-B1</strain>
        <strain evidence="1 3">FH1-B-C1</strain>
    </source>
</reference>
<comment type="caution">
    <text evidence="2">The sequence shown here is derived from an EMBL/GenBank/DDBJ whole genome shotgun (WGS) entry which is preliminary data.</text>
</comment>
<protein>
    <submittedName>
        <fullName evidence="2">Thiamine biosynthesis protein ThiS</fullName>
    </submittedName>
</protein>
<proteinExistence type="predicted"/>
<gene>
    <name evidence="2" type="primary">thiS</name>
    <name evidence="1" type="ORF">CH360_07760</name>
    <name evidence="2" type="ORF">CH373_10015</name>
</gene>
<organism evidence="2 4">
    <name type="scientific">Leptospira perolatii</name>
    <dbReference type="NCBI Taxonomy" id="2023191"/>
    <lineage>
        <taxon>Bacteria</taxon>
        <taxon>Pseudomonadati</taxon>
        <taxon>Spirochaetota</taxon>
        <taxon>Spirochaetia</taxon>
        <taxon>Leptospirales</taxon>
        <taxon>Leptospiraceae</taxon>
        <taxon>Leptospira</taxon>
    </lineage>
</organism>
<dbReference type="Pfam" id="PF02597">
    <property type="entry name" value="ThiS"/>
    <property type="match status" value="1"/>
</dbReference>
<dbReference type="InterPro" id="IPR010035">
    <property type="entry name" value="Thi_S"/>
</dbReference>
<dbReference type="RefSeq" id="WP_100713445.1">
    <property type="nucleotide sequence ID" value="NZ_NPDY01000005.1"/>
</dbReference>
<evidence type="ECO:0000313" key="4">
    <source>
        <dbReference type="Proteomes" id="UP000231990"/>
    </source>
</evidence>
<dbReference type="PANTHER" id="PTHR34472">
    <property type="entry name" value="SULFUR CARRIER PROTEIN THIS"/>
    <property type="match status" value="1"/>
</dbReference>
<dbReference type="OrthoDB" id="9810692at2"/>